<dbReference type="InterPro" id="IPR010656">
    <property type="entry name" value="DctM"/>
</dbReference>
<evidence type="ECO:0000256" key="4">
    <source>
        <dbReference type="ARBA" id="ARBA00022692"/>
    </source>
</evidence>
<evidence type="ECO:0000256" key="7">
    <source>
        <dbReference type="SAM" id="Phobius"/>
    </source>
</evidence>
<dbReference type="InterPro" id="IPR004681">
    <property type="entry name" value="TRAP_DctM"/>
</dbReference>
<reference evidence="10" key="1">
    <citation type="submission" date="2016-10" db="EMBL/GenBank/DDBJ databases">
        <authorList>
            <person name="Varghese N."/>
            <person name="Submissions S."/>
        </authorList>
    </citation>
    <scope>NUCLEOTIDE SEQUENCE [LARGE SCALE GENOMIC DNA]</scope>
    <source>
        <strain evidence="10">CGMCC 4.3568</strain>
    </source>
</reference>
<proteinExistence type="predicted"/>
<keyword evidence="2" id="KW-1003">Cell membrane</keyword>
<dbReference type="EMBL" id="FOKG01000005">
    <property type="protein sequence ID" value="SFB13038.1"/>
    <property type="molecule type" value="Genomic_DNA"/>
</dbReference>
<feature type="transmembrane region" description="Helical" evidence="7">
    <location>
        <begin position="441"/>
        <end position="465"/>
    </location>
</feature>
<feature type="transmembrane region" description="Helical" evidence="7">
    <location>
        <begin position="400"/>
        <end position="421"/>
    </location>
</feature>
<evidence type="ECO:0000256" key="2">
    <source>
        <dbReference type="ARBA" id="ARBA00022475"/>
    </source>
</evidence>
<feature type="transmembrane region" description="Helical" evidence="7">
    <location>
        <begin position="312"/>
        <end position="339"/>
    </location>
</feature>
<dbReference type="STRING" id="490629.SAMN05216266_105102"/>
<dbReference type="RefSeq" id="WP_091672318.1">
    <property type="nucleotide sequence ID" value="NZ_FOKG01000005.1"/>
</dbReference>
<dbReference type="AlphaFoldDB" id="A0A1I0YL53"/>
<feature type="transmembrane region" description="Helical" evidence="7">
    <location>
        <begin position="256"/>
        <end position="276"/>
    </location>
</feature>
<evidence type="ECO:0000313" key="9">
    <source>
        <dbReference type="EMBL" id="SFB13038.1"/>
    </source>
</evidence>
<dbReference type="PANTHER" id="PTHR33362">
    <property type="entry name" value="SIALIC ACID TRAP TRANSPORTER PERMEASE PROTEIN SIAT-RELATED"/>
    <property type="match status" value="1"/>
</dbReference>
<dbReference type="PIRSF" id="PIRSF006066">
    <property type="entry name" value="HI0050"/>
    <property type="match status" value="1"/>
</dbReference>
<dbReference type="GO" id="GO:0022857">
    <property type="term" value="F:transmembrane transporter activity"/>
    <property type="evidence" value="ECO:0007669"/>
    <property type="project" value="TreeGrafter"/>
</dbReference>
<keyword evidence="4 7" id="KW-0812">Transmembrane</keyword>
<keyword evidence="3" id="KW-0997">Cell inner membrane</keyword>
<evidence type="ECO:0000256" key="5">
    <source>
        <dbReference type="ARBA" id="ARBA00022989"/>
    </source>
</evidence>
<name>A0A1I0YL53_9PSEU</name>
<feature type="domain" description="TRAP C4-dicarboxylate transport system permease DctM subunit" evidence="8">
    <location>
        <begin position="11"/>
        <end position="460"/>
    </location>
</feature>
<keyword evidence="5 7" id="KW-1133">Transmembrane helix</keyword>
<evidence type="ECO:0000256" key="6">
    <source>
        <dbReference type="ARBA" id="ARBA00023136"/>
    </source>
</evidence>
<dbReference type="PANTHER" id="PTHR33362:SF5">
    <property type="entry name" value="C4-DICARBOXYLATE TRAP TRANSPORTER LARGE PERMEASE PROTEIN DCTM"/>
    <property type="match status" value="1"/>
</dbReference>
<feature type="transmembrane region" description="Helical" evidence="7">
    <location>
        <begin position="56"/>
        <end position="76"/>
    </location>
</feature>
<sequence>MSPDVVVFVALGLLLVLLCIETPVAFALAAAGATGIMLLRDVDLATSTMGDVPLTATAHYSLVIIPMYVVLGMFALHGNLAGRVYAAGSVLLRRLPGGLGVATVAACAGFSAVSGSSVATAASMGKLSVTEMMKAGYKPHFATGIVAIAGTLGILIPPSVALVIYGVLARESIAQLLVAGIIPGVLSAAAYAMLIAVRARKMMVAPGADLRRQLVALSSPGGTRPAPAFSGGSTAELLEAGEDEPAPVTRFQQVRAVCWLMLIFGVVLTGVFSGVFTVIESAAVGAIAALIMLFVENLKLGSREILRRMKNALLEAAGITAMSFALVVGAAMFSVFLVMARVPMRFTEWVAGIDVPPMVVVALLLAALIPLGMFLDPLAIIVIVVPLVHPAVTELGFDGIWFAVLFVMLLEIGLVTPPVGINTFVVSMTSGVKVESVFRGVFPFLAVSVVVVVIVFVFPETALWLPSMVAE</sequence>
<feature type="transmembrane region" description="Helical" evidence="7">
    <location>
        <begin position="359"/>
        <end position="388"/>
    </location>
</feature>
<dbReference type="OrthoDB" id="9777699at2"/>
<dbReference type="Proteomes" id="UP000243799">
    <property type="component" value="Unassembled WGS sequence"/>
</dbReference>
<protein>
    <submittedName>
        <fullName evidence="9">TRAP transporter, DctM subunit</fullName>
    </submittedName>
</protein>
<feature type="transmembrane region" description="Helical" evidence="7">
    <location>
        <begin position="141"/>
        <end position="167"/>
    </location>
</feature>
<comment type="subcellular location">
    <subcellularLocation>
        <location evidence="1">Cell inner membrane</location>
        <topology evidence="1">Multi-pass membrane protein</topology>
    </subcellularLocation>
</comment>
<accession>A0A1I0YL53</accession>
<keyword evidence="6 7" id="KW-0472">Membrane</keyword>
<dbReference type="GO" id="GO:0005886">
    <property type="term" value="C:plasma membrane"/>
    <property type="evidence" value="ECO:0007669"/>
    <property type="project" value="UniProtKB-SubCell"/>
</dbReference>
<evidence type="ECO:0000256" key="3">
    <source>
        <dbReference type="ARBA" id="ARBA00022519"/>
    </source>
</evidence>
<keyword evidence="10" id="KW-1185">Reference proteome</keyword>
<gene>
    <name evidence="9" type="ORF">SAMN05216266_105102</name>
</gene>
<organism evidence="9 10">
    <name type="scientific">Amycolatopsis marina</name>
    <dbReference type="NCBI Taxonomy" id="490629"/>
    <lineage>
        <taxon>Bacteria</taxon>
        <taxon>Bacillati</taxon>
        <taxon>Actinomycetota</taxon>
        <taxon>Actinomycetes</taxon>
        <taxon>Pseudonocardiales</taxon>
        <taxon>Pseudonocardiaceae</taxon>
        <taxon>Amycolatopsis</taxon>
    </lineage>
</organism>
<evidence type="ECO:0000259" key="8">
    <source>
        <dbReference type="Pfam" id="PF06808"/>
    </source>
</evidence>
<dbReference type="Pfam" id="PF06808">
    <property type="entry name" value="DctM"/>
    <property type="match status" value="1"/>
</dbReference>
<evidence type="ECO:0000313" key="10">
    <source>
        <dbReference type="Proteomes" id="UP000243799"/>
    </source>
</evidence>
<feature type="transmembrane region" description="Helical" evidence="7">
    <location>
        <begin position="173"/>
        <end position="197"/>
    </location>
</feature>
<evidence type="ECO:0000256" key="1">
    <source>
        <dbReference type="ARBA" id="ARBA00004429"/>
    </source>
</evidence>